<gene>
    <name evidence="2" type="ORF">TWF506_009986</name>
</gene>
<protein>
    <recommendedName>
        <fullName evidence="4">Serine protease</fullName>
    </recommendedName>
</protein>
<reference evidence="2 3" key="1">
    <citation type="submission" date="2019-10" db="EMBL/GenBank/DDBJ databases">
        <authorList>
            <person name="Palmer J.M."/>
        </authorList>
    </citation>
    <scope>NUCLEOTIDE SEQUENCE [LARGE SCALE GENOMIC DNA]</scope>
    <source>
        <strain evidence="2 3">TWF506</strain>
    </source>
</reference>
<evidence type="ECO:0000313" key="2">
    <source>
        <dbReference type="EMBL" id="KAK6510896.1"/>
    </source>
</evidence>
<evidence type="ECO:0000313" key="3">
    <source>
        <dbReference type="Proteomes" id="UP001307849"/>
    </source>
</evidence>
<sequence length="386" mass="44026">MGSYTRYLYDTYRSIGNIKTPKISRGMNLEDLFNLEKEHLVKVAALLTHPPVDRERESHHDSQYPLLAPVHAICILFKHPIREERILGAACAFAFGPRYLFTAGHVLEYCDKEERDESGKPLKWILEKVTLSDPLKFGESLPRPVGQDSVIVGRNWAKVNVLYKDGFVDAAILEAPFCRFRRIEFEDSASFCEKVFLPELLTAQPGQPILRDGRVVEIYTKLHAGTTCGNVSGMSGAPVINIRGRCLGMHLNGTGDLSAGPRTRFLTLEGLLHVLVCAQSSQSFIVDRYSWGLKMIKFTQEALRKRVQGRRRAENLRRGHPAKRRRRDIELDLESDAKLAHLENLRALQALKEEEEETQRELYQDQLYQNKMVYTRVKSPVPRILG</sequence>
<proteinExistence type="predicted"/>
<keyword evidence="1" id="KW-0175">Coiled coil</keyword>
<dbReference type="InterPro" id="IPR009003">
    <property type="entry name" value="Peptidase_S1_PA"/>
</dbReference>
<dbReference type="Proteomes" id="UP001307849">
    <property type="component" value="Unassembled WGS sequence"/>
</dbReference>
<dbReference type="AlphaFoldDB" id="A0AAN8RWR5"/>
<comment type="caution">
    <text evidence="2">The sequence shown here is derived from an EMBL/GenBank/DDBJ whole genome shotgun (WGS) entry which is preliminary data.</text>
</comment>
<dbReference type="SUPFAM" id="SSF50494">
    <property type="entry name" value="Trypsin-like serine proteases"/>
    <property type="match status" value="1"/>
</dbReference>
<evidence type="ECO:0000256" key="1">
    <source>
        <dbReference type="SAM" id="Coils"/>
    </source>
</evidence>
<organism evidence="2 3">
    <name type="scientific">Arthrobotrys conoides</name>
    <dbReference type="NCBI Taxonomy" id="74498"/>
    <lineage>
        <taxon>Eukaryota</taxon>
        <taxon>Fungi</taxon>
        <taxon>Dikarya</taxon>
        <taxon>Ascomycota</taxon>
        <taxon>Pezizomycotina</taxon>
        <taxon>Orbiliomycetes</taxon>
        <taxon>Orbiliales</taxon>
        <taxon>Orbiliaceae</taxon>
        <taxon>Arthrobotrys</taxon>
    </lineage>
</organism>
<feature type="coiled-coil region" evidence="1">
    <location>
        <begin position="338"/>
        <end position="365"/>
    </location>
</feature>
<name>A0AAN8RWR5_9PEZI</name>
<dbReference type="EMBL" id="JAVHJM010000007">
    <property type="protein sequence ID" value="KAK6510896.1"/>
    <property type="molecule type" value="Genomic_DNA"/>
</dbReference>
<keyword evidence="3" id="KW-1185">Reference proteome</keyword>
<accession>A0AAN8RWR5</accession>
<evidence type="ECO:0008006" key="4">
    <source>
        <dbReference type="Google" id="ProtNLM"/>
    </source>
</evidence>